<feature type="chain" id="PRO_5041679508" evidence="2">
    <location>
        <begin position="21"/>
        <end position="115"/>
    </location>
</feature>
<keyword evidence="2" id="KW-0732">Signal</keyword>
<name>A0AA87QF02_RHIRH</name>
<dbReference type="RefSeq" id="WP_012651296.1">
    <property type="nucleotide sequence ID" value="NZ_BAYX01000028.1"/>
</dbReference>
<comment type="caution">
    <text evidence="3">The sequence shown here is derived from an EMBL/GenBank/DDBJ whole genome shotgun (WGS) entry which is preliminary data.</text>
</comment>
<dbReference type="AlphaFoldDB" id="A0AA87QF02"/>
<evidence type="ECO:0000313" key="4">
    <source>
        <dbReference type="Proteomes" id="UP000026941"/>
    </source>
</evidence>
<dbReference type="EMBL" id="BAYX01000028">
    <property type="protein sequence ID" value="GAJ96934.1"/>
    <property type="molecule type" value="Genomic_DNA"/>
</dbReference>
<feature type="region of interest" description="Disordered" evidence="1">
    <location>
        <begin position="49"/>
        <end position="82"/>
    </location>
</feature>
<evidence type="ECO:0000313" key="3">
    <source>
        <dbReference type="EMBL" id="GAJ96934.1"/>
    </source>
</evidence>
<proteinExistence type="predicted"/>
<accession>A0AA87QF02</accession>
<evidence type="ECO:0000256" key="2">
    <source>
        <dbReference type="SAM" id="SignalP"/>
    </source>
</evidence>
<feature type="compositionally biased region" description="Basic and acidic residues" evidence="1">
    <location>
        <begin position="49"/>
        <end position="65"/>
    </location>
</feature>
<dbReference type="Proteomes" id="UP000026941">
    <property type="component" value="Unassembled WGS sequence"/>
</dbReference>
<reference evidence="3 4" key="1">
    <citation type="submission" date="2014-05" db="EMBL/GenBank/DDBJ databases">
        <title>Whole genome shotgun sequence of Rhizobium rhizogenes NBRC 13257.</title>
        <authorList>
            <person name="Katano-Makiyama Y."/>
            <person name="Hosoyama A."/>
            <person name="Hashimoto M."/>
            <person name="Hosoyama Y."/>
            <person name="Noguchi M."/>
            <person name="Tsuchikane K."/>
            <person name="Kimura A."/>
            <person name="Ohji S."/>
            <person name="Ichikawa N."/>
            <person name="Yamazoe A."/>
            <person name="Fujita N."/>
        </authorList>
    </citation>
    <scope>NUCLEOTIDE SEQUENCE [LARGE SCALE GENOMIC DNA]</scope>
    <source>
        <strain evidence="3 4">NBRC 13257</strain>
    </source>
</reference>
<protein>
    <submittedName>
        <fullName evidence="3">Uncharacterized protein</fullName>
    </submittedName>
</protein>
<organism evidence="3 4">
    <name type="scientific">Rhizobium rhizogenes NBRC 13257</name>
    <dbReference type="NCBI Taxonomy" id="1220581"/>
    <lineage>
        <taxon>Bacteria</taxon>
        <taxon>Pseudomonadati</taxon>
        <taxon>Pseudomonadota</taxon>
        <taxon>Alphaproteobacteria</taxon>
        <taxon>Hyphomicrobiales</taxon>
        <taxon>Rhizobiaceae</taxon>
        <taxon>Rhizobium/Agrobacterium group</taxon>
        <taxon>Rhizobium</taxon>
    </lineage>
</organism>
<feature type="signal peptide" evidence="2">
    <location>
        <begin position="1"/>
        <end position="20"/>
    </location>
</feature>
<sequence length="115" mass="13955">MRKFAAIALAASLTMGTMLAAAVPARAVPVTNSPSTSVSDIVLVQERGSRRNQDFDRGRRDWRERHHDRRHWRESRDRRWDRRSDRRRYWGDDRRYYDRRDYRPRRGGIIFEIRP</sequence>
<gene>
    <name evidence="3" type="ORF">RRH01S_28_00090</name>
</gene>
<evidence type="ECO:0000256" key="1">
    <source>
        <dbReference type="SAM" id="MobiDB-lite"/>
    </source>
</evidence>